<comment type="caution">
    <text evidence="1">The sequence shown here is derived from an EMBL/GenBank/DDBJ whole genome shotgun (WGS) entry which is preliminary data.</text>
</comment>
<gene>
    <name evidence="1" type="ORF">F0L46_16790</name>
</gene>
<dbReference type="EMBL" id="VUOA01000029">
    <property type="protein sequence ID" value="KAA2236031.1"/>
    <property type="molecule type" value="Genomic_DNA"/>
</dbReference>
<sequence length="91" mass="9812">MIDIVKSLREQHPDLGPYIVALRADSAVVAGVEPPELTGEARAWMDAHAPQGRLVRRMVRLHGSAGAEERAILVAAFPDARALSAFALAWT</sequence>
<dbReference type="RefSeq" id="WP_149819626.1">
    <property type="nucleotide sequence ID" value="NZ_VUOA01000029.1"/>
</dbReference>
<name>A0A5B2VAJ2_9HYPH</name>
<evidence type="ECO:0000313" key="2">
    <source>
        <dbReference type="Proteomes" id="UP000323142"/>
    </source>
</evidence>
<dbReference type="OrthoDB" id="8001442at2"/>
<protein>
    <submittedName>
        <fullName evidence="1">Uncharacterized protein</fullName>
    </submittedName>
</protein>
<evidence type="ECO:0000313" key="1">
    <source>
        <dbReference type="EMBL" id="KAA2236031.1"/>
    </source>
</evidence>
<organism evidence="1 2">
    <name type="scientific">Salinarimonas soli</name>
    <dbReference type="NCBI Taxonomy" id="1638099"/>
    <lineage>
        <taxon>Bacteria</taxon>
        <taxon>Pseudomonadati</taxon>
        <taxon>Pseudomonadota</taxon>
        <taxon>Alphaproteobacteria</taxon>
        <taxon>Hyphomicrobiales</taxon>
        <taxon>Salinarimonadaceae</taxon>
        <taxon>Salinarimonas</taxon>
    </lineage>
</organism>
<accession>A0A5B2VAJ2</accession>
<proteinExistence type="predicted"/>
<reference evidence="1 2" key="1">
    <citation type="submission" date="2019-09" db="EMBL/GenBank/DDBJ databases">
        <title>Salinarimonas rosea gen. nov., sp. nov., a new member of the a-2 subgroup of the Proteobacteria.</title>
        <authorList>
            <person name="Liu J."/>
        </authorList>
    </citation>
    <scope>NUCLEOTIDE SEQUENCE [LARGE SCALE GENOMIC DNA]</scope>
    <source>
        <strain evidence="1 2">BN140002</strain>
    </source>
</reference>
<dbReference type="AlphaFoldDB" id="A0A5B2VAJ2"/>
<keyword evidence="2" id="KW-1185">Reference proteome</keyword>
<dbReference type="Proteomes" id="UP000323142">
    <property type="component" value="Unassembled WGS sequence"/>
</dbReference>
<reference evidence="1 2" key="2">
    <citation type="submission" date="2019-09" db="EMBL/GenBank/DDBJ databases">
        <authorList>
            <person name="Jin C."/>
        </authorList>
    </citation>
    <scope>NUCLEOTIDE SEQUENCE [LARGE SCALE GENOMIC DNA]</scope>
    <source>
        <strain evidence="1 2">BN140002</strain>
    </source>
</reference>